<evidence type="ECO:0000313" key="4">
    <source>
        <dbReference type="EMBL" id="SIP87874.1"/>
    </source>
</evidence>
<dbReference type="PROSITE" id="PS50801">
    <property type="entry name" value="STAS"/>
    <property type="match status" value="1"/>
</dbReference>
<reference evidence="6" key="2">
    <citation type="submission" date="2017-03" db="EMBL/GenBank/DDBJ databases">
        <title>Bacillus sp. V-88(T) DSM27956, whole genome shotgun sequencing project.</title>
        <authorList>
            <person name="Dastager S.G."/>
            <person name="Neurgaonkar P.S."/>
            <person name="Dharne M.S."/>
        </authorList>
    </citation>
    <scope>NUCLEOTIDE SEQUENCE [LARGE SCALE GENOMIC DNA]</scope>
    <source>
        <strain evidence="6">DSM 25145</strain>
    </source>
</reference>
<dbReference type="Proteomes" id="UP000215545">
    <property type="component" value="Unassembled WGS sequence"/>
</dbReference>
<protein>
    <submittedName>
        <fullName evidence="3">Anti-anti-sigma factor</fullName>
    </submittedName>
    <submittedName>
        <fullName evidence="4">RsbT co-antagonist protein RsbR</fullName>
    </submittedName>
</protein>
<organism evidence="4 5">
    <name type="scientific">Domibacillus enclensis</name>
    <dbReference type="NCBI Taxonomy" id="1017273"/>
    <lineage>
        <taxon>Bacteria</taxon>
        <taxon>Bacillati</taxon>
        <taxon>Bacillota</taxon>
        <taxon>Bacilli</taxon>
        <taxon>Bacillales</taxon>
        <taxon>Bacillaceae</taxon>
        <taxon>Domibacillus</taxon>
    </lineage>
</organism>
<dbReference type="SUPFAM" id="SSF52091">
    <property type="entry name" value="SpoIIaa-like"/>
    <property type="match status" value="1"/>
</dbReference>
<evidence type="ECO:0000259" key="2">
    <source>
        <dbReference type="PROSITE" id="PS50801"/>
    </source>
</evidence>
<dbReference type="CDD" id="cd07041">
    <property type="entry name" value="STAS_RsbR_RsbS_like"/>
    <property type="match status" value="1"/>
</dbReference>
<dbReference type="PANTHER" id="PTHR33745">
    <property type="entry name" value="RSBT ANTAGONIST PROTEIN RSBS-RELATED"/>
    <property type="match status" value="1"/>
</dbReference>
<dbReference type="EMBL" id="MWSK01000001">
    <property type="protein sequence ID" value="OXS79933.1"/>
    <property type="molecule type" value="Genomic_DNA"/>
</dbReference>
<dbReference type="AlphaFoldDB" id="A0A1N6N705"/>
<gene>
    <name evidence="3" type="ORF">B1B05_00125</name>
    <name evidence="4" type="ORF">SAMN05443094_10126</name>
</gene>
<evidence type="ECO:0000256" key="1">
    <source>
        <dbReference type="ARBA" id="ARBA00022553"/>
    </source>
</evidence>
<keyword evidence="6" id="KW-1185">Reference proteome</keyword>
<feature type="domain" description="STAS" evidence="2">
    <location>
        <begin position="167"/>
        <end position="278"/>
    </location>
</feature>
<dbReference type="RefSeq" id="WP_045850485.1">
    <property type="nucleotide sequence ID" value="NZ_FTLX01000001.1"/>
</dbReference>
<dbReference type="Gene3D" id="3.30.750.24">
    <property type="entry name" value="STAS domain"/>
    <property type="match status" value="1"/>
</dbReference>
<dbReference type="Pfam" id="PF01740">
    <property type="entry name" value="STAS"/>
    <property type="match status" value="1"/>
</dbReference>
<keyword evidence="1" id="KW-0597">Phosphoprotein</keyword>
<evidence type="ECO:0000313" key="6">
    <source>
        <dbReference type="Proteomes" id="UP000215545"/>
    </source>
</evidence>
<dbReference type="STRING" id="1017273.SAMN05443094_10126"/>
<dbReference type="InterPro" id="IPR002645">
    <property type="entry name" value="STAS_dom"/>
</dbReference>
<reference evidence="3" key="3">
    <citation type="submission" date="2017-03" db="EMBL/GenBank/DDBJ databases">
        <authorList>
            <person name="Dastager S.G."/>
            <person name="Neurgaonkar P.S."/>
            <person name="Dharne M.S."/>
        </authorList>
    </citation>
    <scope>NUCLEOTIDE SEQUENCE</scope>
    <source>
        <strain evidence="3">DSM 25145</strain>
    </source>
</reference>
<dbReference type="PANTHER" id="PTHR33745:SF3">
    <property type="entry name" value="RSBT CO-ANTAGONIST PROTEIN RSBRC"/>
    <property type="match status" value="1"/>
</dbReference>
<reference evidence="4 5" key="1">
    <citation type="submission" date="2017-01" db="EMBL/GenBank/DDBJ databases">
        <authorList>
            <person name="Mah S.A."/>
            <person name="Swanson W.J."/>
            <person name="Moy G.W."/>
            <person name="Vacquier V.D."/>
        </authorList>
    </citation>
    <scope>NUCLEOTIDE SEQUENCE [LARGE SCALE GENOMIC DNA]</scope>
    <source>
        <strain evidence="4 5">NIO-1016</strain>
    </source>
</reference>
<name>A0A1N6N705_9BACI</name>
<accession>A0A1N6N705</accession>
<dbReference type="EMBL" id="FTLX01000001">
    <property type="protein sequence ID" value="SIP87874.1"/>
    <property type="molecule type" value="Genomic_DNA"/>
</dbReference>
<dbReference type="OrthoDB" id="9800154at2"/>
<evidence type="ECO:0000313" key="3">
    <source>
        <dbReference type="EMBL" id="OXS79933.1"/>
    </source>
</evidence>
<dbReference type="InterPro" id="IPR051932">
    <property type="entry name" value="Bact_StressResp_Reg"/>
</dbReference>
<dbReference type="InterPro" id="IPR036513">
    <property type="entry name" value="STAS_dom_sf"/>
</dbReference>
<sequence>MNEELMVLGEAVLKKKEEIARSVHEERMTGVFMTEREKKEFKAIEPTIINSRIELVALLGQGIRDGADQAGILNDVENWGKEKAAFFFNLGVPLDEALKDTSYYRRLIWNVIEEEATASKMTAASIFKLISIFDPLLDHAVYYFSLTYVQAHQKTLENAKTAFLELSVPVVPLLKGVGVLPLIGNIDTERSRLLMEKTLEQSVDLKLTHLIFDVSGVQIVDTMVADQLFKVMDALSLIGVEPIITGIRPEVAQTMITLGLNINGIKVRANLHQAFNELRVLKKQ</sequence>
<dbReference type="Proteomes" id="UP000186385">
    <property type="component" value="Unassembled WGS sequence"/>
</dbReference>
<evidence type="ECO:0000313" key="5">
    <source>
        <dbReference type="Proteomes" id="UP000186385"/>
    </source>
</evidence>
<proteinExistence type="predicted"/>